<comment type="caution">
    <text evidence="1">The sequence shown here is derived from an EMBL/GenBank/DDBJ whole genome shotgun (WGS) entry which is preliminary data.</text>
</comment>
<organism evidence="1 2">
    <name type="scientific">Lithospermum erythrorhizon</name>
    <name type="common">Purple gromwell</name>
    <name type="synonym">Lithospermum officinale var. erythrorhizon</name>
    <dbReference type="NCBI Taxonomy" id="34254"/>
    <lineage>
        <taxon>Eukaryota</taxon>
        <taxon>Viridiplantae</taxon>
        <taxon>Streptophyta</taxon>
        <taxon>Embryophyta</taxon>
        <taxon>Tracheophyta</taxon>
        <taxon>Spermatophyta</taxon>
        <taxon>Magnoliopsida</taxon>
        <taxon>eudicotyledons</taxon>
        <taxon>Gunneridae</taxon>
        <taxon>Pentapetalae</taxon>
        <taxon>asterids</taxon>
        <taxon>lamiids</taxon>
        <taxon>Boraginales</taxon>
        <taxon>Boraginaceae</taxon>
        <taxon>Boraginoideae</taxon>
        <taxon>Lithospermeae</taxon>
        <taxon>Lithospermum</taxon>
    </lineage>
</organism>
<gene>
    <name evidence="1" type="ORF">LIER_41791</name>
</gene>
<protein>
    <submittedName>
        <fullName evidence="1">Uncharacterized protein</fullName>
    </submittedName>
</protein>
<keyword evidence="2" id="KW-1185">Reference proteome</keyword>
<dbReference type="Proteomes" id="UP001454036">
    <property type="component" value="Unassembled WGS sequence"/>
</dbReference>
<evidence type="ECO:0000313" key="2">
    <source>
        <dbReference type="Proteomes" id="UP001454036"/>
    </source>
</evidence>
<dbReference type="CDD" id="cd09272">
    <property type="entry name" value="RNase_HI_RT_Ty1"/>
    <property type="match status" value="1"/>
</dbReference>
<accession>A0AAV3RI41</accession>
<sequence length="165" mass="18305">MAATENLKYLAGTIHQGISITTATSFSISAYSNSDWTRRSTCGYCVLFSGNLVSESTKKQPTVVRSSTGAEYRALASVAAEITWLQMLFKDLHVYFPTSLVALCDNIFATYLAYNPVLHSRSKHIAIDYHFVREKVSLGDLKVRHLPTPLQLADIFTKVVPSLQV</sequence>
<name>A0AAV3RI41_LITER</name>
<dbReference type="EMBL" id="BAABME010026957">
    <property type="protein sequence ID" value="GAA0174815.1"/>
    <property type="molecule type" value="Genomic_DNA"/>
</dbReference>
<dbReference type="PANTHER" id="PTHR11439">
    <property type="entry name" value="GAG-POL-RELATED RETROTRANSPOSON"/>
    <property type="match status" value="1"/>
</dbReference>
<dbReference type="PANTHER" id="PTHR11439:SF463">
    <property type="entry name" value="REVERSE TRANSCRIPTASE TY1_COPIA-TYPE DOMAIN-CONTAINING PROTEIN"/>
    <property type="match status" value="1"/>
</dbReference>
<proteinExistence type="predicted"/>
<reference evidence="1 2" key="1">
    <citation type="submission" date="2024-01" db="EMBL/GenBank/DDBJ databases">
        <title>The complete chloroplast genome sequence of Lithospermum erythrorhizon: insights into the phylogenetic relationship among Boraginaceae species and the maternal lineages of purple gromwells.</title>
        <authorList>
            <person name="Okada T."/>
            <person name="Watanabe K."/>
        </authorList>
    </citation>
    <scope>NUCLEOTIDE SEQUENCE [LARGE SCALE GENOMIC DNA]</scope>
</reference>
<evidence type="ECO:0000313" key="1">
    <source>
        <dbReference type="EMBL" id="GAA0174815.1"/>
    </source>
</evidence>
<dbReference type="AlphaFoldDB" id="A0AAV3RI41"/>